<organism evidence="7 8">
    <name type="scientific">Reticulomyxa filosa</name>
    <dbReference type="NCBI Taxonomy" id="46433"/>
    <lineage>
        <taxon>Eukaryota</taxon>
        <taxon>Sar</taxon>
        <taxon>Rhizaria</taxon>
        <taxon>Retaria</taxon>
        <taxon>Foraminifera</taxon>
        <taxon>Monothalamids</taxon>
        <taxon>Reticulomyxidae</taxon>
        <taxon>Reticulomyxa</taxon>
    </lineage>
</organism>
<dbReference type="GO" id="GO:0005874">
    <property type="term" value="C:microtubule"/>
    <property type="evidence" value="ECO:0007669"/>
    <property type="project" value="UniProtKB-KW"/>
</dbReference>
<gene>
    <name evidence="7" type="ORF">RFI_19039</name>
</gene>
<sequence>MIYLKYSKKAKKIERYITKCLKILSANEKNKHMLFEMDHNAQFGAHKLNINSSRSHCLFTIYIESKSLTSEEENIHIDMAYRSVIRCGKITFVDLAGSEKLKDSQQQTVKGLRETANINRSLFTLGNVIGTLDAIHRGQLHPSTHVPYRDSVLTKLLMDSLGGNGLAVMLTCVSPAERFLEETLAALQYASRARNIRNTPALQINPKDRVYYHNNNSTIKLKFFCLLLSHLANCFFKALAAFGTIECCLFLSQIIHQLLMEVNRLRAQNIQLKQLLLPSQKAEQLNRDNERQKIPKIENSHFVSKDDMFSNLSHHETEMFKELEATRVEKRQAEVEIKEVMEENNRLLEKIGQLEKVFANNTETNRIVYKERKSL</sequence>
<keyword evidence="5" id="KW-0175">Coiled coil</keyword>
<dbReference type="GO" id="GO:0005871">
    <property type="term" value="C:kinesin complex"/>
    <property type="evidence" value="ECO:0007669"/>
    <property type="project" value="TreeGrafter"/>
</dbReference>
<keyword evidence="1 4" id="KW-0547">Nucleotide-binding</keyword>
<dbReference type="GO" id="GO:0005524">
    <property type="term" value="F:ATP binding"/>
    <property type="evidence" value="ECO:0007669"/>
    <property type="project" value="UniProtKB-KW"/>
</dbReference>
<accession>X6MX79</accession>
<evidence type="ECO:0000313" key="7">
    <source>
        <dbReference type="EMBL" id="ETO18241.1"/>
    </source>
</evidence>
<evidence type="ECO:0000256" key="4">
    <source>
        <dbReference type="RuleBase" id="RU000394"/>
    </source>
</evidence>
<name>X6MX79_RETFI</name>
<dbReference type="GO" id="GO:0008017">
    <property type="term" value="F:microtubule binding"/>
    <property type="evidence" value="ECO:0007669"/>
    <property type="project" value="InterPro"/>
</dbReference>
<evidence type="ECO:0000256" key="3">
    <source>
        <dbReference type="PROSITE-ProRule" id="PRU00283"/>
    </source>
</evidence>
<evidence type="ECO:0000256" key="5">
    <source>
        <dbReference type="SAM" id="Coils"/>
    </source>
</evidence>
<feature type="domain" description="Kinesin motor" evidence="6">
    <location>
        <begin position="1"/>
        <end position="196"/>
    </location>
</feature>
<dbReference type="PANTHER" id="PTHR24115:SF418">
    <property type="entry name" value="KINESIN-LIKE PROTEIN KIF12"/>
    <property type="match status" value="1"/>
</dbReference>
<dbReference type="Proteomes" id="UP000023152">
    <property type="component" value="Unassembled WGS sequence"/>
</dbReference>
<dbReference type="EMBL" id="ASPP01015284">
    <property type="protein sequence ID" value="ETO18241.1"/>
    <property type="molecule type" value="Genomic_DNA"/>
</dbReference>
<dbReference type="PRINTS" id="PR00380">
    <property type="entry name" value="KINESINHEAVY"/>
</dbReference>
<dbReference type="InterPro" id="IPR036961">
    <property type="entry name" value="Kinesin_motor_dom_sf"/>
</dbReference>
<evidence type="ECO:0000313" key="8">
    <source>
        <dbReference type="Proteomes" id="UP000023152"/>
    </source>
</evidence>
<dbReference type="GO" id="GO:0003777">
    <property type="term" value="F:microtubule motor activity"/>
    <property type="evidence" value="ECO:0007669"/>
    <property type="project" value="InterPro"/>
</dbReference>
<feature type="coiled-coil region" evidence="5">
    <location>
        <begin position="323"/>
        <end position="357"/>
    </location>
</feature>
<dbReference type="Gene3D" id="3.40.850.10">
    <property type="entry name" value="Kinesin motor domain"/>
    <property type="match status" value="1"/>
</dbReference>
<dbReference type="PROSITE" id="PS00411">
    <property type="entry name" value="KINESIN_MOTOR_1"/>
    <property type="match status" value="1"/>
</dbReference>
<reference evidence="7 8" key="1">
    <citation type="journal article" date="2013" name="Curr. Biol.">
        <title>The Genome of the Foraminiferan Reticulomyxa filosa.</title>
        <authorList>
            <person name="Glockner G."/>
            <person name="Hulsmann N."/>
            <person name="Schleicher M."/>
            <person name="Noegel A.A."/>
            <person name="Eichinger L."/>
            <person name="Gallinger C."/>
            <person name="Pawlowski J."/>
            <person name="Sierra R."/>
            <person name="Euteneuer U."/>
            <person name="Pillet L."/>
            <person name="Moustafa A."/>
            <person name="Platzer M."/>
            <person name="Groth M."/>
            <person name="Szafranski K."/>
            <person name="Schliwa M."/>
        </authorList>
    </citation>
    <scope>NUCLEOTIDE SEQUENCE [LARGE SCALE GENOMIC DNA]</scope>
</reference>
<dbReference type="Pfam" id="PF00225">
    <property type="entry name" value="Kinesin"/>
    <property type="match status" value="1"/>
</dbReference>
<comment type="caution">
    <text evidence="3">Lacks conserved residue(s) required for the propagation of feature annotation.</text>
</comment>
<protein>
    <recommendedName>
        <fullName evidence="4">Kinesin-like protein</fullName>
    </recommendedName>
</protein>
<dbReference type="GO" id="GO:0007018">
    <property type="term" value="P:microtubule-based movement"/>
    <property type="evidence" value="ECO:0007669"/>
    <property type="project" value="InterPro"/>
</dbReference>
<dbReference type="SMART" id="SM00129">
    <property type="entry name" value="KISc"/>
    <property type="match status" value="1"/>
</dbReference>
<dbReference type="InterPro" id="IPR027640">
    <property type="entry name" value="Kinesin-like_fam"/>
</dbReference>
<dbReference type="SUPFAM" id="SSF52540">
    <property type="entry name" value="P-loop containing nucleoside triphosphate hydrolases"/>
    <property type="match status" value="1"/>
</dbReference>
<keyword evidence="4" id="KW-0493">Microtubule</keyword>
<evidence type="ECO:0000256" key="1">
    <source>
        <dbReference type="ARBA" id="ARBA00022741"/>
    </source>
</evidence>
<dbReference type="AlphaFoldDB" id="X6MX79"/>
<dbReference type="GO" id="GO:0016887">
    <property type="term" value="F:ATP hydrolysis activity"/>
    <property type="evidence" value="ECO:0007669"/>
    <property type="project" value="TreeGrafter"/>
</dbReference>
<keyword evidence="4" id="KW-0505">Motor protein</keyword>
<dbReference type="InterPro" id="IPR019821">
    <property type="entry name" value="Kinesin_motor_CS"/>
</dbReference>
<keyword evidence="2 4" id="KW-0067">ATP-binding</keyword>
<evidence type="ECO:0000259" key="6">
    <source>
        <dbReference type="PROSITE" id="PS50067"/>
    </source>
</evidence>
<dbReference type="InterPro" id="IPR027417">
    <property type="entry name" value="P-loop_NTPase"/>
</dbReference>
<dbReference type="PANTHER" id="PTHR24115">
    <property type="entry name" value="KINESIN-RELATED"/>
    <property type="match status" value="1"/>
</dbReference>
<dbReference type="PROSITE" id="PS50067">
    <property type="entry name" value="KINESIN_MOTOR_2"/>
    <property type="match status" value="1"/>
</dbReference>
<dbReference type="InterPro" id="IPR001752">
    <property type="entry name" value="Kinesin_motor_dom"/>
</dbReference>
<dbReference type="OrthoDB" id="3176171at2759"/>
<evidence type="ECO:0000256" key="2">
    <source>
        <dbReference type="ARBA" id="ARBA00022840"/>
    </source>
</evidence>
<comment type="similarity">
    <text evidence="3 4">Belongs to the TRAFAC class myosin-kinesin ATPase superfamily. Kinesin family.</text>
</comment>
<proteinExistence type="inferred from homology"/>
<keyword evidence="8" id="KW-1185">Reference proteome</keyword>
<comment type="caution">
    <text evidence="7">The sequence shown here is derived from an EMBL/GenBank/DDBJ whole genome shotgun (WGS) entry which is preliminary data.</text>
</comment>